<dbReference type="InterPro" id="IPR013870">
    <property type="entry name" value="Ribosomal_mL54"/>
</dbReference>
<evidence type="ECO:0000313" key="10">
    <source>
        <dbReference type="Proteomes" id="UP000799118"/>
    </source>
</evidence>
<evidence type="ECO:0000256" key="6">
    <source>
        <dbReference type="ARBA" id="ARBA00033752"/>
    </source>
</evidence>
<dbReference type="EMBL" id="ML769404">
    <property type="protein sequence ID" value="KAE9406116.1"/>
    <property type="molecule type" value="Genomic_DNA"/>
</dbReference>
<evidence type="ECO:0000256" key="5">
    <source>
        <dbReference type="ARBA" id="ARBA00023274"/>
    </source>
</evidence>
<sequence length="113" mass="13104">MNCLRNTQRFRALFQCRAYSAPTKPPAQKPTSQTPPPIPKSSCPPDTILTGLNYLKNQSPVLALPDEEYPPWLWTVLRPKELEDDGPGGRKERIERRLENKQRIRERNFMSTQ</sequence>
<evidence type="ECO:0000256" key="7">
    <source>
        <dbReference type="ARBA" id="ARBA00035179"/>
    </source>
</evidence>
<evidence type="ECO:0000256" key="1">
    <source>
        <dbReference type="ARBA" id="ARBA00004173"/>
    </source>
</evidence>
<dbReference type="PANTHER" id="PTHR28595">
    <property type="entry name" value="39S RIBOSOMAL PROTEIN L54, MITOCHONDRIAL"/>
    <property type="match status" value="1"/>
</dbReference>
<dbReference type="Proteomes" id="UP000799118">
    <property type="component" value="Unassembled WGS sequence"/>
</dbReference>
<dbReference type="Pfam" id="PF08561">
    <property type="entry name" value="Ribosomal_L37"/>
    <property type="match status" value="1"/>
</dbReference>
<evidence type="ECO:0000313" key="9">
    <source>
        <dbReference type="EMBL" id="KAE9406116.1"/>
    </source>
</evidence>
<keyword evidence="4" id="KW-0496">Mitochondrion</keyword>
<evidence type="ECO:0000256" key="3">
    <source>
        <dbReference type="ARBA" id="ARBA00022980"/>
    </source>
</evidence>
<dbReference type="GO" id="GO:0005762">
    <property type="term" value="C:mitochondrial large ribosomal subunit"/>
    <property type="evidence" value="ECO:0007669"/>
    <property type="project" value="TreeGrafter"/>
</dbReference>
<proteinExistence type="inferred from homology"/>
<comment type="similarity">
    <text evidence="6">Belongs to the mitochondrion-specific ribosomal protein mL54 family.</text>
</comment>
<reference evidence="9" key="1">
    <citation type="journal article" date="2019" name="Environ. Microbiol.">
        <title>Fungal ecological strategies reflected in gene transcription - a case study of two litter decomposers.</title>
        <authorList>
            <person name="Barbi F."/>
            <person name="Kohler A."/>
            <person name="Barry K."/>
            <person name="Baskaran P."/>
            <person name="Daum C."/>
            <person name="Fauchery L."/>
            <person name="Ihrmark K."/>
            <person name="Kuo A."/>
            <person name="LaButti K."/>
            <person name="Lipzen A."/>
            <person name="Morin E."/>
            <person name="Grigoriev I.V."/>
            <person name="Henrissat B."/>
            <person name="Lindahl B."/>
            <person name="Martin F."/>
        </authorList>
    </citation>
    <scope>NUCLEOTIDE SEQUENCE</scope>
    <source>
        <strain evidence="9">JB14</strain>
    </source>
</reference>
<keyword evidence="10" id="KW-1185">Reference proteome</keyword>
<keyword evidence="2" id="KW-0809">Transit peptide</keyword>
<dbReference type="OrthoDB" id="10252718at2759"/>
<dbReference type="GO" id="GO:0003735">
    <property type="term" value="F:structural constituent of ribosome"/>
    <property type="evidence" value="ECO:0007669"/>
    <property type="project" value="TreeGrafter"/>
</dbReference>
<keyword evidence="3" id="KW-0689">Ribosomal protein</keyword>
<dbReference type="AlphaFoldDB" id="A0A6A4I6B8"/>
<protein>
    <recommendedName>
        <fullName evidence="7">Large ribosomal subunit protein mL54</fullName>
    </recommendedName>
</protein>
<feature type="compositionally biased region" description="Pro residues" evidence="8">
    <location>
        <begin position="23"/>
        <end position="39"/>
    </location>
</feature>
<dbReference type="PANTHER" id="PTHR28595:SF1">
    <property type="entry name" value="LARGE RIBOSOMAL SUBUNIT PROTEIN ML54"/>
    <property type="match status" value="1"/>
</dbReference>
<accession>A0A6A4I6B8</accession>
<evidence type="ECO:0000256" key="8">
    <source>
        <dbReference type="SAM" id="MobiDB-lite"/>
    </source>
</evidence>
<evidence type="ECO:0000256" key="4">
    <source>
        <dbReference type="ARBA" id="ARBA00023128"/>
    </source>
</evidence>
<feature type="region of interest" description="Disordered" evidence="8">
    <location>
        <begin position="20"/>
        <end position="45"/>
    </location>
</feature>
<keyword evidence="5" id="KW-0687">Ribonucleoprotein</keyword>
<feature type="region of interest" description="Disordered" evidence="8">
    <location>
        <begin position="80"/>
        <end position="113"/>
    </location>
</feature>
<gene>
    <name evidence="9" type="ORF">BT96DRAFT_987810</name>
</gene>
<organism evidence="9 10">
    <name type="scientific">Gymnopus androsaceus JB14</name>
    <dbReference type="NCBI Taxonomy" id="1447944"/>
    <lineage>
        <taxon>Eukaryota</taxon>
        <taxon>Fungi</taxon>
        <taxon>Dikarya</taxon>
        <taxon>Basidiomycota</taxon>
        <taxon>Agaricomycotina</taxon>
        <taxon>Agaricomycetes</taxon>
        <taxon>Agaricomycetidae</taxon>
        <taxon>Agaricales</taxon>
        <taxon>Marasmiineae</taxon>
        <taxon>Omphalotaceae</taxon>
        <taxon>Gymnopus</taxon>
    </lineage>
</organism>
<evidence type="ECO:0000256" key="2">
    <source>
        <dbReference type="ARBA" id="ARBA00022946"/>
    </source>
</evidence>
<comment type="subcellular location">
    <subcellularLocation>
        <location evidence="1">Mitochondrion</location>
    </subcellularLocation>
</comment>
<feature type="compositionally biased region" description="Basic and acidic residues" evidence="8">
    <location>
        <begin position="87"/>
        <end position="113"/>
    </location>
</feature>
<name>A0A6A4I6B8_9AGAR</name>